<dbReference type="InterPro" id="IPR020456">
    <property type="entry name" value="Acylphosphatase"/>
</dbReference>
<reference evidence="9" key="1">
    <citation type="submission" date="2018-06" db="EMBL/GenBank/DDBJ databases">
        <title>Aestuariibacter litoralis strain KCTC 52945T.</title>
        <authorList>
            <person name="Li X."/>
            <person name="Salam N."/>
            <person name="Li J.-L."/>
            <person name="Chen Y.-M."/>
            <person name="Yang Z.-W."/>
            <person name="Zhang L.-Y."/>
            <person name="Han M.-X."/>
            <person name="Xiao M."/>
            <person name="Li W.-J."/>
        </authorList>
    </citation>
    <scope>NUCLEOTIDE SEQUENCE [LARGE SCALE GENOMIC DNA]</scope>
    <source>
        <strain evidence="9">KCTC 52945</strain>
    </source>
</reference>
<evidence type="ECO:0000256" key="5">
    <source>
        <dbReference type="RuleBase" id="RU000553"/>
    </source>
</evidence>
<dbReference type="PROSITE" id="PS00150">
    <property type="entry name" value="ACYLPHOSPHATASE_1"/>
    <property type="match status" value="1"/>
</dbReference>
<dbReference type="GO" id="GO:0003998">
    <property type="term" value="F:acylphosphatase activity"/>
    <property type="evidence" value="ECO:0007669"/>
    <property type="project" value="UniProtKB-EC"/>
</dbReference>
<sequence length="93" mass="10424">MSVTALHVTVEGRVQGVGFRAYVEREAKQRGLKGWVRNRSDGRVEAVFMGEEEDVQSMIVACHRGPRMSLVRNVTSAPLPPGDWRGFEVWPTV</sequence>
<accession>A0A2W2C513</accession>
<evidence type="ECO:0000256" key="6">
    <source>
        <dbReference type="RuleBase" id="RU004168"/>
    </source>
</evidence>
<dbReference type="PROSITE" id="PS51160">
    <property type="entry name" value="ACYLPHOSPHATASE_3"/>
    <property type="match status" value="1"/>
</dbReference>
<dbReference type="PANTHER" id="PTHR47268:SF4">
    <property type="entry name" value="ACYLPHOSPHATASE"/>
    <property type="match status" value="1"/>
</dbReference>
<feature type="active site" evidence="4">
    <location>
        <position position="38"/>
    </location>
</feature>
<comment type="caution">
    <text evidence="8">The sequence shown here is derived from an EMBL/GenBank/DDBJ whole genome shotgun (WGS) entry which is preliminary data.</text>
</comment>
<feature type="domain" description="Acylphosphatase-like" evidence="7">
    <location>
        <begin position="5"/>
        <end position="91"/>
    </location>
</feature>
<dbReference type="Pfam" id="PF00708">
    <property type="entry name" value="Acylphosphatase"/>
    <property type="match status" value="1"/>
</dbReference>
<evidence type="ECO:0000259" key="7">
    <source>
        <dbReference type="PROSITE" id="PS51160"/>
    </source>
</evidence>
<dbReference type="Proteomes" id="UP000248795">
    <property type="component" value="Unassembled WGS sequence"/>
</dbReference>
<dbReference type="EMBL" id="QKVK01000013">
    <property type="protein sequence ID" value="PZF75253.1"/>
    <property type="molecule type" value="Genomic_DNA"/>
</dbReference>
<keyword evidence="9" id="KW-1185">Reference proteome</keyword>
<evidence type="ECO:0000313" key="9">
    <source>
        <dbReference type="Proteomes" id="UP000248795"/>
    </source>
</evidence>
<comment type="similarity">
    <text evidence="1 6">Belongs to the acylphosphatase family.</text>
</comment>
<dbReference type="PROSITE" id="PS00151">
    <property type="entry name" value="ACYLPHOSPHATASE_2"/>
    <property type="match status" value="1"/>
</dbReference>
<proteinExistence type="inferred from homology"/>
<dbReference type="Gene3D" id="3.30.70.100">
    <property type="match status" value="1"/>
</dbReference>
<dbReference type="InterPro" id="IPR001792">
    <property type="entry name" value="Acylphosphatase-like_dom"/>
</dbReference>
<dbReference type="PANTHER" id="PTHR47268">
    <property type="entry name" value="ACYLPHOSPHATASE"/>
    <property type="match status" value="1"/>
</dbReference>
<evidence type="ECO:0000256" key="3">
    <source>
        <dbReference type="ARBA" id="ARBA00047645"/>
    </source>
</evidence>
<dbReference type="AlphaFoldDB" id="A0A2W2C513"/>
<name>A0A2W2C513_9HYPH</name>
<evidence type="ECO:0000313" key="8">
    <source>
        <dbReference type="EMBL" id="PZF75253.1"/>
    </source>
</evidence>
<feature type="active site" evidence="4">
    <location>
        <position position="20"/>
    </location>
</feature>
<dbReference type="RefSeq" id="WP_111200186.1">
    <property type="nucleotide sequence ID" value="NZ_QKVK01000013.1"/>
</dbReference>
<comment type="catalytic activity">
    <reaction evidence="3 4 5">
        <text>an acyl phosphate + H2O = a carboxylate + phosphate + H(+)</text>
        <dbReference type="Rhea" id="RHEA:14965"/>
        <dbReference type="ChEBI" id="CHEBI:15377"/>
        <dbReference type="ChEBI" id="CHEBI:15378"/>
        <dbReference type="ChEBI" id="CHEBI:29067"/>
        <dbReference type="ChEBI" id="CHEBI:43474"/>
        <dbReference type="ChEBI" id="CHEBI:59918"/>
        <dbReference type="EC" id="3.6.1.7"/>
    </reaction>
</comment>
<dbReference type="PRINTS" id="PR00112">
    <property type="entry name" value="ACYLPHPHTASE"/>
</dbReference>
<keyword evidence="4 5" id="KW-0378">Hydrolase</keyword>
<organism evidence="8 9">
    <name type="scientific">Aestuariivirga litoralis</name>
    <dbReference type="NCBI Taxonomy" id="2650924"/>
    <lineage>
        <taxon>Bacteria</taxon>
        <taxon>Pseudomonadati</taxon>
        <taxon>Pseudomonadota</taxon>
        <taxon>Alphaproteobacteria</taxon>
        <taxon>Hyphomicrobiales</taxon>
        <taxon>Aestuariivirgaceae</taxon>
        <taxon>Aestuariivirga</taxon>
    </lineage>
</organism>
<gene>
    <name evidence="8" type="ORF">DK847_19305</name>
</gene>
<evidence type="ECO:0000256" key="4">
    <source>
        <dbReference type="PROSITE-ProRule" id="PRU00520"/>
    </source>
</evidence>
<evidence type="ECO:0000256" key="2">
    <source>
        <dbReference type="ARBA" id="ARBA00012150"/>
    </source>
</evidence>
<dbReference type="InterPro" id="IPR017968">
    <property type="entry name" value="Acylphosphatase_CS"/>
</dbReference>
<dbReference type="InterPro" id="IPR036046">
    <property type="entry name" value="Acylphosphatase-like_dom_sf"/>
</dbReference>
<protein>
    <recommendedName>
        <fullName evidence="2 4">Acylphosphatase</fullName>
        <ecNumber evidence="2 4">3.6.1.7</ecNumber>
    </recommendedName>
</protein>
<dbReference type="EC" id="3.6.1.7" evidence="2 4"/>
<dbReference type="SUPFAM" id="SSF54975">
    <property type="entry name" value="Acylphosphatase/BLUF domain-like"/>
    <property type="match status" value="1"/>
</dbReference>
<evidence type="ECO:0000256" key="1">
    <source>
        <dbReference type="ARBA" id="ARBA00005614"/>
    </source>
</evidence>